<dbReference type="PROSITE" id="PS00166">
    <property type="entry name" value="ENOYL_COA_HYDRATASE"/>
    <property type="match status" value="1"/>
</dbReference>
<organism evidence="3 4">
    <name type="scientific">Mammaliicoccus stepanovicii</name>
    <dbReference type="NCBI Taxonomy" id="643214"/>
    <lineage>
        <taxon>Bacteria</taxon>
        <taxon>Bacillati</taxon>
        <taxon>Bacillota</taxon>
        <taxon>Bacilli</taxon>
        <taxon>Bacillales</taxon>
        <taxon>Staphylococcaceae</taxon>
        <taxon>Mammaliicoccus</taxon>
    </lineage>
</organism>
<dbReference type="GO" id="GO:0008935">
    <property type="term" value="F:1,4-dihydroxy-2-naphthoyl-CoA synthase activity"/>
    <property type="evidence" value="ECO:0007669"/>
    <property type="project" value="UniProtKB-EC"/>
</dbReference>
<dbReference type="GO" id="GO:0004300">
    <property type="term" value="F:enoyl-CoA hydratase activity"/>
    <property type="evidence" value="ECO:0007669"/>
    <property type="project" value="UniProtKB-EC"/>
</dbReference>
<dbReference type="EC" id="4.2.1.17" evidence="3"/>
<sequence>MIKTNIENQVLFIQLNNAPVNALNEKILVNLIETIEEQGFDDNVKVIVIKGNEKCFSAGADIKSFPELTKHERLDLATTSAKLFRLIKTCHKPVISSIHGICLGGGFELALSCDMRVISQDTKIGLPEINLGIFPGFGGVRRLSAMIGQHKALQIALTGEVIYPENIPSLFNIIVESKDEIEKVTNKLAFDIASKSLDSIKVIKQMSNLDLSLESDQIEEREFVDIIESENAKEGIDAFISKRNPQFK</sequence>
<dbReference type="AlphaFoldDB" id="A0A239ZMK9"/>
<dbReference type="InterPro" id="IPR001753">
    <property type="entry name" value="Enoyl-CoA_hydra/iso"/>
</dbReference>
<keyword evidence="4" id="KW-1185">Reference proteome</keyword>
<dbReference type="GO" id="GO:0006635">
    <property type="term" value="P:fatty acid beta-oxidation"/>
    <property type="evidence" value="ECO:0007669"/>
    <property type="project" value="TreeGrafter"/>
</dbReference>
<keyword evidence="3" id="KW-0456">Lyase</keyword>
<dbReference type="RefSeq" id="WP_095088563.1">
    <property type="nucleotide sequence ID" value="NZ_BMDM01000004.1"/>
</dbReference>
<dbReference type="Proteomes" id="UP000242084">
    <property type="component" value="Chromosome 1"/>
</dbReference>
<evidence type="ECO:0000256" key="1">
    <source>
        <dbReference type="ARBA" id="ARBA00005254"/>
    </source>
</evidence>
<protein>
    <submittedName>
        <fullName evidence="3">Naphthoate synthase</fullName>
        <ecNumber evidence="3">4.1.3.36</ecNumber>
        <ecNumber evidence="3">4.2.1.17</ecNumber>
    </submittedName>
</protein>
<dbReference type="InterPro" id="IPR018376">
    <property type="entry name" value="Enoyl-CoA_hyd/isom_CS"/>
</dbReference>
<dbReference type="PANTHER" id="PTHR11941">
    <property type="entry name" value="ENOYL-COA HYDRATASE-RELATED"/>
    <property type="match status" value="1"/>
</dbReference>
<dbReference type="Pfam" id="PF00378">
    <property type="entry name" value="ECH_1"/>
    <property type="match status" value="1"/>
</dbReference>
<evidence type="ECO:0000313" key="3">
    <source>
        <dbReference type="EMBL" id="SNV72023.1"/>
    </source>
</evidence>
<dbReference type="SUPFAM" id="SSF52096">
    <property type="entry name" value="ClpP/crotonase"/>
    <property type="match status" value="1"/>
</dbReference>
<dbReference type="KEGG" id="sste:SAMEA4384403_1679"/>
<dbReference type="Gene3D" id="3.90.226.10">
    <property type="entry name" value="2-enoyl-CoA Hydratase, Chain A, domain 1"/>
    <property type="match status" value="1"/>
</dbReference>
<name>A0A239ZMK9_9STAP</name>
<accession>A0A239ZMK9</accession>
<evidence type="ECO:0000313" key="4">
    <source>
        <dbReference type="Proteomes" id="UP000242084"/>
    </source>
</evidence>
<dbReference type="OrthoDB" id="9775794at2"/>
<dbReference type="InterPro" id="IPR029045">
    <property type="entry name" value="ClpP/crotonase-like_dom_sf"/>
</dbReference>
<evidence type="ECO:0000256" key="2">
    <source>
        <dbReference type="RuleBase" id="RU003707"/>
    </source>
</evidence>
<gene>
    <name evidence="3" type="primary">menB_1</name>
    <name evidence="3" type="ORF">SAMEA4384403_01679</name>
</gene>
<dbReference type="EMBL" id="LT906462">
    <property type="protein sequence ID" value="SNV72023.1"/>
    <property type="molecule type" value="Genomic_DNA"/>
</dbReference>
<comment type="similarity">
    <text evidence="1 2">Belongs to the enoyl-CoA hydratase/isomerase family.</text>
</comment>
<dbReference type="EC" id="4.1.3.36" evidence="3"/>
<dbReference type="CDD" id="cd06558">
    <property type="entry name" value="crotonase-like"/>
    <property type="match status" value="1"/>
</dbReference>
<proteinExistence type="inferred from homology"/>
<dbReference type="PANTHER" id="PTHR11941:SF54">
    <property type="entry name" value="ENOYL-COA HYDRATASE, MITOCHONDRIAL"/>
    <property type="match status" value="1"/>
</dbReference>
<reference evidence="3 4" key="1">
    <citation type="submission" date="2017-06" db="EMBL/GenBank/DDBJ databases">
        <authorList>
            <consortium name="Pathogen Informatics"/>
        </authorList>
    </citation>
    <scope>NUCLEOTIDE SEQUENCE [LARGE SCALE GENOMIC DNA]</scope>
    <source>
        <strain evidence="3 4">NCTC13839</strain>
    </source>
</reference>